<dbReference type="RefSeq" id="WP_145856167.1">
    <property type="nucleotide sequence ID" value="NZ_RPFW01000004.1"/>
</dbReference>
<name>A0A6P2BWB0_9ACTN</name>
<feature type="region of interest" description="Disordered" evidence="3">
    <location>
        <begin position="126"/>
        <end position="171"/>
    </location>
</feature>
<feature type="compositionally biased region" description="Low complexity" evidence="3">
    <location>
        <begin position="133"/>
        <end position="152"/>
    </location>
</feature>
<dbReference type="OrthoDB" id="8885070at2"/>
<dbReference type="Proteomes" id="UP000460272">
    <property type="component" value="Unassembled WGS sequence"/>
</dbReference>
<keyword evidence="4" id="KW-0472">Membrane</keyword>
<dbReference type="SUPFAM" id="SSF49899">
    <property type="entry name" value="Concanavalin A-like lectins/glucanases"/>
    <property type="match status" value="1"/>
</dbReference>
<sequence length="388" mass="40261">MPQVTLDRRADDNDTTEPAVRRGRHRSGRQAPRHPGRVAARPRRSRSVALLALTGTLAGGGLTAIGILASGGGDFVTTGAVALRPSAVASLPGAGSVQGAGKAIPTMPQFDFAPSPVMTAFRARKPSALRAKPTPTETTPTASPTPTSAQSTPTPPPATTPTATPPPVGTASCKNPVFTTSTLYGTYTALPYFVANNEWNAGGSGLAQTLDVCAPGSWSVTAAVNSGSKSVKTYPNVHRDFNSPAISSLKSVTSTFAESEPAGAPGAYENAYDIWLNGIANPASGSDEVMIWNENHGQIPGGSPQGTVTFDGHAFTVWKGDGNYFAFVANSTFTSGTLNLRAFFQYLMDKGWIPGNSTLSEVCYGVEVVNTTGAQETFNVTNFSVDAS</sequence>
<dbReference type="InterPro" id="IPR013319">
    <property type="entry name" value="GH11/12"/>
</dbReference>
<comment type="caution">
    <text evidence="5">The sequence shown here is derived from an EMBL/GenBank/DDBJ whole genome shotgun (WGS) entry which is preliminary data.</text>
</comment>
<feature type="region of interest" description="Disordered" evidence="3">
    <location>
        <begin position="1"/>
        <end position="44"/>
    </location>
</feature>
<feature type="transmembrane region" description="Helical" evidence="4">
    <location>
        <begin position="48"/>
        <end position="69"/>
    </location>
</feature>
<dbReference type="PANTHER" id="PTHR34002:SF9">
    <property type="entry name" value="XYLOGLUCAN-SPECIFIC ENDO-BETA-1,4-GLUCANASE A"/>
    <property type="match status" value="1"/>
</dbReference>
<dbReference type="GO" id="GO:0008810">
    <property type="term" value="F:cellulase activity"/>
    <property type="evidence" value="ECO:0007669"/>
    <property type="project" value="InterPro"/>
</dbReference>
<keyword evidence="2" id="KW-0119">Carbohydrate metabolism</keyword>
<evidence type="ECO:0000256" key="3">
    <source>
        <dbReference type="SAM" id="MobiDB-lite"/>
    </source>
</evidence>
<keyword evidence="2" id="KW-0326">Glycosidase</keyword>
<protein>
    <recommendedName>
        <fullName evidence="7">Glycosyl hydrolase family 12</fullName>
    </recommendedName>
</protein>
<accession>A0A6P2BWB0</accession>
<keyword evidence="4" id="KW-0812">Transmembrane</keyword>
<evidence type="ECO:0000313" key="5">
    <source>
        <dbReference type="EMBL" id="TVZ03419.1"/>
    </source>
</evidence>
<dbReference type="InterPro" id="IPR013320">
    <property type="entry name" value="ConA-like_dom_sf"/>
</dbReference>
<keyword evidence="2" id="KW-0624">Polysaccharide degradation</keyword>
<feature type="compositionally biased region" description="Basic and acidic residues" evidence="3">
    <location>
        <begin position="1"/>
        <end position="12"/>
    </location>
</feature>
<dbReference type="InterPro" id="IPR002594">
    <property type="entry name" value="GH12"/>
</dbReference>
<feature type="compositionally biased region" description="Basic residues" evidence="3">
    <location>
        <begin position="21"/>
        <end position="44"/>
    </location>
</feature>
<keyword evidence="4" id="KW-1133">Transmembrane helix</keyword>
<evidence type="ECO:0000256" key="2">
    <source>
        <dbReference type="RuleBase" id="RU361163"/>
    </source>
</evidence>
<evidence type="ECO:0008006" key="7">
    <source>
        <dbReference type="Google" id="ProtNLM"/>
    </source>
</evidence>
<dbReference type="GO" id="GO:0000272">
    <property type="term" value="P:polysaccharide catabolic process"/>
    <property type="evidence" value="ECO:0007669"/>
    <property type="project" value="UniProtKB-KW"/>
</dbReference>
<keyword evidence="6" id="KW-1185">Reference proteome</keyword>
<evidence type="ECO:0000313" key="6">
    <source>
        <dbReference type="Proteomes" id="UP000460272"/>
    </source>
</evidence>
<dbReference type="Gene3D" id="2.60.120.180">
    <property type="match status" value="1"/>
</dbReference>
<evidence type="ECO:0000256" key="4">
    <source>
        <dbReference type="SAM" id="Phobius"/>
    </source>
</evidence>
<evidence type="ECO:0000256" key="1">
    <source>
        <dbReference type="ARBA" id="ARBA00005519"/>
    </source>
</evidence>
<gene>
    <name evidence="5" type="ORF">EAS64_23775</name>
</gene>
<dbReference type="Pfam" id="PF01670">
    <property type="entry name" value="Glyco_hydro_12"/>
    <property type="match status" value="1"/>
</dbReference>
<dbReference type="PANTHER" id="PTHR34002">
    <property type="entry name" value="BLR1656 PROTEIN"/>
    <property type="match status" value="1"/>
</dbReference>
<comment type="similarity">
    <text evidence="1 2">Belongs to the glycosyl hydrolase 12 (cellulase H) family.</text>
</comment>
<dbReference type="EMBL" id="RPFW01000004">
    <property type="protein sequence ID" value="TVZ03419.1"/>
    <property type="molecule type" value="Genomic_DNA"/>
</dbReference>
<feature type="compositionally biased region" description="Pro residues" evidence="3">
    <location>
        <begin position="153"/>
        <end position="168"/>
    </location>
</feature>
<proteinExistence type="inferred from homology"/>
<reference evidence="5 6" key="1">
    <citation type="submission" date="2018-11" db="EMBL/GenBank/DDBJ databases">
        <title>Trebonia kvetii gen.nov., sp.nov., a novel acidophilic actinobacterium, and proposal of the new actinobacterial family Treboniaceae fam. nov.</title>
        <authorList>
            <person name="Rapoport D."/>
            <person name="Sagova-Mareckova M."/>
            <person name="Sedlacek I."/>
            <person name="Provaznik J."/>
            <person name="Kralova S."/>
            <person name="Pavlinic D."/>
            <person name="Benes V."/>
            <person name="Kopecky J."/>
        </authorList>
    </citation>
    <scope>NUCLEOTIDE SEQUENCE [LARGE SCALE GENOMIC DNA]</scope>
    <source>
        <strain evidence="5 6">15Tr583</strain>
    </source>
</reference>
<keyword evidence="2" id="KW-0378">Hydrolase</keyword>
<organism evidence="5 6">
    <name type="scientific">Trebonia kvetii</name>
    <dbReference type="NCBI Taxonomy" id="2480626"/>
    <lineage>
        <taxon>Bacteria</taxon>
        <taxon>Bacillati</taxon>
        <taxon>Actinomycetota</taxon>
        <taxon>Actinomycetes</taxon>
        <taxon>Streptosporangiales</taxon>
        <taxon>Treboniaceae</taxon>
        <taxon>Trebonia</taxon>
    </lineage>
</organism>
<dbReference type="AlphaFoldDB" id="A0A6P2BWB0"/>